<comment type="caution">
    <text evidence="2">The sequence shown here is derived from an EMBL/GenBank/DDBJ whole genome shotgun (WGS) entry which is preliminary data.</text>
</comment>
<sequence length="89" mass="9472">MSFRFSSNVSPSTPSTDTSSSIFSSQTVNSSAYAYLLVAGCARQFPRARNAMPTCKSIRSAQTARNTVLSNFSTQTDTSRSGSTVSTIT</sequence>
<gene>
    <name evidence="2" type="ORF">BM221_001445</name>
</gene>
<dbReference type="AlphaFoldDB" id="A0A2N6NVR6"/>
<organism evidence="2 3">
    <name type="scientific">Beauveria bassiana</name>
    <name type="common">White muscardine disease fungus</name>
    <name type="synonym">Tritirachium shiotae</name>
    <dbReference type="NCBI Taxonomy" id="176275"/>
    <lineage>
        <taxon>Eukaryota</taxon>
        <taxon>Fungi</taxon>
        <taxon>Dikarya</taxon>
        <taxon>Ascomycota</taxon>
        <taxon>Pezizomycotina</taxon>
        <taxon>Sordariomycetes</taxon>
        <taxon>Hypocreomycetidae</taxon>
        <taxon>Hypocreales</taxon>
        <taxon>Cordycipitaceae</taxon>
        <taxon>Beauveria</taxon>
    </lineage>
</organism>
<accession>A0A2N6NVR6</accession>
<feature type="region of interest" description="Disordered" evidence="1">
    <location>
        <begin position="1"/>
        <end position="23"/>
    </location>
</feature>
<dbReference type="EMBL" id="MRVG01000002">
    <property type="protein sequence ID" value="PMB71358.1"/>
    <property type="molecule type" value="Genomic_DNA"/>
</dbReference>
<evidence type="ECO:0000256" key="1">
    <source>
        <dbReference type="SAM" id="MobiDB-lite"/>
    </source>
</evidence>
<dbReference type="Proteomes" id="UP000235728">
    <property type="component" value="Unassembled WGS sequence"/>
</dbReference>
<name>A0A2N6NVR6_BEABA</name>
<protein>
    <submittedName>
        <fullName evidence="2">Uncharacterized protein</fullName>
    </submittedName>
</protein>
<reference evidence="2 3" key="1">
    <citation type="journal article" date="2016" name="Appl. Microbiol. Biotechnol.">
        <title>Characterization of T-DNA insertion mutants with decreased virulence in the entomopathogenic fungus Beauveria bassiana JEF-007.</title>
        <authorList>
            <person name="Kim S."/>
            <person name="Lee S.J."/>
            <person name="Nai Y.S."/>
            <person name="Yu J.S."/>
            <person name="Lee M.R."/>
            <person name="Yang Y.T."/>
            <person name="Kim J.S."/>
        </authorList>
    </citation>
    <scope>NUCLEOTIDE SEQUENCE [LARGE SCALE GENOMIC DNA]</scope>
    <source>
        <strain evidence="2 3">JEF-007</strain>
    </source>
</reference>
<feature type="region of interest" description="Disordered" evidence="1">
    <location>
        <begin position="69"/>
        <end position="89"/>
    </location>
</feature>
<evidence type="ECO:0000313" key="3">
    <source>
        <dbReference type="Proteomes" id="UP000235728"/>
    </source>
</evidence>
<proteinExistence type="predicted"/>
<evidence type="ECO:0000313" key="2">
    <source>
        <dbReference type="EMBL" id="PMB71358.1"/>
    </source>
</evidence>